<name>A0ABX6DD47_9BACI</name>
<dbReference type="InterPro" id="IPR020296">
    <property type="entry name" value="Spore_Cse60"/>
</dbReference>
<evidence type="ECO:0000313" key="1">
    <source>
        <dbReference type="EMBL" id="QGG52734.1"/>
    </source>
</evidence>
<dbReference type="Pfam" id="PF10957">
    <property type="entry name" value="Spore_Cse60"/>
    <property type="match status" value="1"/>
</dbReference>
<proteinExistence type="predicted"/>
<evidence type="ECO:0000313" key="2">
    <source>
        <dbReference type="Proteomes" id="UP000373269"/>
    </source>
</evidence>
<gene>
    <name evidence="1" type="ORF">GDS87_18135</name>
</gene>
<accession>A0ABX6DD47</accession>
<reference evidence="1 2" key="1">
    <citation type="submission" date="2019-11" db="EMBL/GenBank/DDBJ databases">
        <title>Whole Genome Sequencing and Comparative Genomic Analyses of Lysinibacillus pakistanensis LZH-9, a Halotolerant Strain with Excellent COD Removal Capability.</title>
        <authorList>
            <person name="Zhou H."/>
        </authorList>
    </citation>
    <scope>NUCLEOTIDE SEQUENCE [LARGE SCALE GENOMIC DNA]</scope>
    <source>
        <strain evidence="1 2">LZH-9</strain>
    </source>
</reference>
<organism evidence="1 2">
    <name type="scientific">Lysinibacillus pakistanensis</name>
    <dbReference type="NCBI Taxonomy" id="759811"/>
    <lineage>
        <taxon>Bacteria</taxon>
        <taxon>Bacillati</taxon>
        <taxon>Bacillota</taxon>
        <taxon>Bacilli</taxon>
        <taxon>Bacillales</taxon>
        <taxon>Bacillaceae</taxon>
        <taxon>Lysinibacillus</taxon>
    </lineage>
</organism>
<keyword evidence="2" id="KW-1185">Reference proteome</keyword>
<dbReference type="EMBL" id="CP045835">
    <property type="protein sequence ID" value="QGG52734.1"/>
    <property type="molecule type" value="Genomic_DNA"/>
</dbReference>
<dbReference type="Proteomes" id="UP000373269">
    <property type="component" value="Chromosome"/>
</dbReference>
<protein>
    <submittedName>
        <fullName evidence="1">Sporulation protein Cse60</fullName>
    </submittedName>
</protein>
<sequence>MGDIKVAKVRTKILEAQDLYDIEDKVNTYLDYLQEGTYIDIKFSTVLHHNNIKTYTALIVYKTN</sequence>